<gene>
    <name evidence="1" type="ORF">JOF47_004062</name>
</gene>
<accession>A0ABS4XJ59</accession>
<dbReference type="RefSeq" id="WP_210002141.1">
    <property type="nucleotide sequence ID" value="NZ_BAAAJY010000004.1"/>
</dbReference>
<evidence type="ECO:0000313" key="2">
    <source>
        <dbReference type="Proteomes" id="UP001296993"/>
    </source>
</evidence>
<reference evidence="1 2" key="1">
    <citation type="submission" date="2021-03" db="EMBL/GenBank/DDBJ databases">
        <title>Sequencing the genomes of 1000 actinobacteria strains.</title>
        <authorList>
            <person name="Klenk H.-P."/>
        </authorList>
    </citation>
    <scope>NUCLEOTIDE SEQUENCE [LARGE SCALE GENOMIC DNA]</scope>
    <source>
        <strain evidence="1 2">DSM 15797</strain>
    </source>
</reference>
<comment type="caution">
    <text evidence="1">The sequence shown here is derived from an EMBL/GenBank/DDBJ whole genome shotgun (WGS) entry which is preliminary data.</text>
</comment>
<dbReference type="Proteomes" id="UP001296993">
    <property type="component" value="Unassembled WGS sequence"/>
</dbReference>
<protein>
    <submittedName>
        <fullName evidence="1">Uncharacterized protein</fullName>
    </submittedName>
</protein>
<keyword evidence="2" id="KW-1185">Reference proteome</keyword>
<organism evidence="1 2">
    <name type="scientific">Paeniglutamicibacter kerguelensis</name>
    <dbReference type="NCBI Taxonomy" id="254788"/>
    <lineage>
        <taxon>Bacteria</taxon>
        <taxon>Bacillati</taxon>
        <taxon>Actinomycetota</taxon>
        <taxon>Actinomycetes</taxon>
        <taxon>Micrococcales</taxon>
        <taxon>Micrococcaceae</taxon>
        <taxon>Paeniglutamicibacter</taxon>
    </lineage>
</organism>
<name>A0ABS4XJ59_9MICC</name>
<sequence>MAWRTVGSVEELLGAFREGAQKIELTTTLSGLGSITLPPGVSLRGGGLEFGAKGLRLSSDNTVENLSVTVPEHEIAIYNDVSVKDLGTLTLRGITTRGQIYLQASDNVRAGTIHAKDIHVAAADTRDRFDRPTGFGVEALQGAFTLWNKQPDTAVVLHARLENISAGSIGQPVRGSGVFVGGHMDDAGKPDGGTVVVDLLSTGEVHSDGGIAPGTPDLISGGVFVIAGAEVEEVQNLGSTTTYGPNDMVLDNWGRVQRWNAQAPVTSHGPSGIGFVNFGDIDSLNVGAAIETHGLGARGFNVYDGSLRRASFKSIATYGDGAVGVQISRELAELTIAQGIMTKGGTGQSLVKGVLVDLSAIALSVKPAGHVGRISIGGDVSTEGAGIVAVELEGGVDVMDIGGQIEALGDGADGIRLSAPNADRLVLPVIKAERGQEKVVIP</sequence>
<dbReference type="EMBL" id="JAGIOF010000004">
    <property type="protein sequence ID" value="MBP2388489.1"/>
    <property type="molecule type" value="Genomic_DNA"/>
</dbReference>
<proteinExistence type="predicted"/>
<evidence type="ECO:0000313" key="1">
    <source>
        <dbReference type="EMBL" id="MBP2388489.1"/>
    </source>
</evidence>